<comment type="caution">
    <text evidence="1">The sequence shown here is derived from an EMBL/GenBank/DDBJ whole genome shotgun (WGS) entry which is preliminary data.</text>
</comment>
<evidence type="ECO:0000313" key="2">
    <source>
        <dbReference type="Proteomes" id="UP000534626"/>
    </source>
</evidence>
<feature type="non-terminal residue" evidence="1">
    <location>
        <position position="87"/>
    </location>
</feature>
<gene>
    <name evidence="1" type="primary">Erv31_3</name>
    <name evidence="1" type="ORF">FALFRO_R15538</name>
</gene>
<reference evidence="1 2" key="1">
    <citation type="submission" date="2019-09" db="EMBL/GenBank/DDBJ databases">
        <title>Bird 10,000 Genomes (B10K) Project - Family phase.</title>
        <authorList>
            <person name="Zhang G."/>
        </authorList>
    </citation>
    <scope>NUCLEOTIDE SEQUENCE [LARGE SCALE GENOMIC DNA]</scope>
    <source>
        <strain evidence="1">B10K-DU-029-77</strain>
    </source>
</reference>
<dbReference type="PANTHER" id="PTHR10424">
    <property type="entry name" value="VIRAL ENVELOPE PROTEIN"/>
    <property type="match status" value="1"/>
</dbReference>
<dbReference type="InterPro" id="IPR018154">
    <property type="entry name" value="TLV/ENV_coat_polyprotein"/>
</dbReference>
<protein>
    <submittedName>
        <fullName evidence="1">ENR1 protein</fullName>
    </submittedName>
</protein>
<evidence type="ECO:0000313" key="1">
    <source>
        <dbReference type="EMBL" id="NWW27054.1"/>
    </source>
</evidence>
<dbReference type="Proteomes" id="UP000534626">
    <property type="component" value="Unassembled WGS sequence"/>
</dbReference>
<sequence>NNNINLCWYKSTGANPFQSLENLRRYCQELENQKINWKAPNGIYWICGKKSYSELPRKWRGSCTLGMIRPSFFTLPKSGSSLLGAPL</sequence>
<dbReference type="PANTHER" id="PTHR10424:SF68">
    <property type="entry name" value="ENDOGENOUS RETROVIRUS GROUP 3 MEMBER 1 ENV POLYPROTEIN"/>
    <property type="match status" value="1"/>
</dbReference>
<accession>A0A7K6LSQ4</accession>
<keyword evidence="2" id="KW-1185">Reference proteome</keyword>
<name>A0A7K6LSQ4_9CORV</name>
<proteinExistence type="predicted"/>
<dbReference type="AlphaFoldDB" id="A0A7K6LSQ4"/>
<feature type="non-terminal residue" evidence="1">
    <location>
        <position position="1"/>
    </location>
</feature>
<dbReference type="EMBL" id="VZRV01009655">
    <property type="protein sequence ID" value="NWW27054.1"/>
    <property type="molecule type" value="Genomic_DNA"/>
</dbReference>
<organism evidence="1 2">
    <name type="scientific">Falcunculus frontatus</name>
    <name type="common">Eastern shriketit</name>
    <dbReference type="NCBI Taxonomy" id="254539"/>
    <lineage>
        <taxon>Eukaryota</taxon>
        <taxon>Metazoa</taxon>
        <taxon>Chordata</taxon>
        <taxon>Craniata</taxon>
        <taxon>Vertebrata</taxon>
        <taxon>Euteleostomi</taxon>
        <taxon>Archelosauria</taxon>
        <taxon>Archosauria</taxon>
        <taxon>Dinosauria</taxon>
        <taxon>Saurischia</taxon>
        <taxon>Theropoda</taxon>
        <taxon>Coelurosauria</taxon>
        <taxon>Aves</taxon>
        <taxon>Neognathae</taxon>
        <taxon>Neoaves</taxon>
        <taxon>Telluraves</taxon>
        <taxon>Australaves</taxon>
        <taxon>Passeriformes</taxon>
        <taxon>Corvoidea</taxon>
        <taxon>Pachycephalidae</taxon>
        <taxon>Falcunculus</taxon>
    </lineage>
</organism>
<dbReference type="OrthoDB" id="9950230at2759"/>